<feature type="transmembrane region" description="Helical" evidence="2">
    <location>
        <begin position="215"/>
        <end position="241"/>
    </location>
</feature>
<dbReference type="AlphaFoldDB" id="A0A9X2AEB6"/>
<comment type="caution">
    <text evidence="3">The sequence shown here is derived from an EMBL/GenBank/DDBJ whole genome shotgun (WGS) entry which is preliminary data.</text>
</comment>
<feature type="transmembrane region" description="Helical" evidence="2">
    <location>
        <begin position="169"/>
        <end position="194"/>
    </location>
</feature>
<name>A0A9X2AEB6_9BACL</name>
<dbReference type="InterPro" id="IPR036259">
    <property type="entry name" value="MFS_trans_sf"/>
</dbReference>
<proteinExistence type="predicted"/>
<dbReference type="SUPFAM" id="SSF103473">
    <property type="entry name" value="MFS general substrate transporter"/>
    <property type="match status" value="1"/>
</dbReference>
<feature type="transmembrane region" description="Helical" evidence="2">
    <location>
        <begin position="253"/>
        <end position="271"/>
    </location>
</feature>
<feature type="transmembrane region" description="Helical" evidence="2">
    <location>
        <begin position="51"/>
        <end position="71"/>
    </location>
</feature>
<dbReference type="CDD" id="cd06174">
    <property type="entry name" value="MFS"/>
    <property type="match status" value="1"/>
</dbReference>
<feature type="transmembrane region" description="Helical" evidence="2">
    <location>
        <begin position="78"/>
        <end position="98"/>
    </location>
</feature>
<evidence type="ECO:0000313" key="3">
    <source>
        <dbReference type="EMBL" id="MCI0182951.1"/>
    </source>
</evidence>
<dbReference type="EMBL" id="JALBUF010000002">
    <property type="protein sequence ID" value="MCI0182951.1"/>
    <property type="molecule type" value="Genomic_DNA"/>
</dbReference>
<feature type="transmembrane region" description="Helical" evidence="2">
    <location>
        <begin position="104"/>
        <end position="121"/>
    </location>
</feature>
<sequence>MQSILKPDQASNKMRWLVVMATLFMAGTALSGTFINVYIWKIDRTYEAITWFNLFTYGCLPLAFTASGYLATWIGEAWVMRSGVIVLVLFFSLLLWLGPKSIHYVQWLGMFFGIGQGMYWFSFHVLSFDFTNPDSRGKFNGLTGLFASLASMTGPYIAGYLIVHVRQISGYHAVFALSFFLFALLFFATFRLPLMERPQIPKISRALQFAKDPDWRRLVAGSVVFGIREGLFSFLIALLVFDAAKSEEGLGLYGLWTGLISLVAFFLATFIGKHKKWPKWSMGIAAVLLGCTPFVFIQSVSTTTLLIFGLITGFVLPFFIVPLGTMIMNEIDESFESAKYRAEHLSVREMALGLGRISGIGFFLWIVVRHHNLHYIPRVLMVLGFAQVVVFLLTFQVRFTDRKKAANQRRVLQENGRGERSLKYPKSPKYR</sequence>
<dbReference type="Proteomes" id="UP001139263">
    <property type="component" value="Unassembled WGS sequence"/>
</dbReference>
<gene>
    <name evidence="3" type="ORF">MM817_01220</name>
</gene>
<keyword evidence="4" id="KW-1185">Reference proteome</keyword>
<evidence type="ECO:0000256" key="2">
    <source>
        <dbReference type="SAM" id="Phobius"/>
    </source>
</evidence>
<dbReference type="Pfam" id="PF07690">
    <property type="entry name" value="MFS_1"/>
    <property type="match status" value="1"/>
</dbReference>
<protein>
    <recommendedName>
        <fullName evidence="5">MFS transporter</fullName>
    </recommendedName>
</protein>
<dbReference type="GO" id="GO:0005886">
    <property type="term" value="C:plasma membrane"/>
    <property type="evidence" value="ECO:0007669"/>
    <property type="project" value="UniProtKB-SubCell"/>
</dbReference>
<organism evidence="3 4">
    <name type="scientific">Sulfoacidibacillus ferrooxidans</name>
    <dbReference type="NCBI Taxonomy" id="2005001"/>
    <lineage>
        <taxon>Bacteria</taxon>
        <taxon>Bacillati</taxon>
        <taxon>Bacillota</taxon>
        <taxon>Bacilli</taxon>
        <taxon>Bacillales</taxon>
        <taxon>Alicyclobacillaceae</taxon>
        <taxon>Sulfoacidibacillus</taxon>
    </lineage>
</organism>
<comment type="subcellular location">
    <subcellularLocation>
        <location evidence="1">Cell membrane</location>
        <topology evidence="1">Multi-pass membrane protein</topology>
    </subcellularLocation>
</comment>
<evidence type="ECO:0008006" key="5">
    <source>
        <dbReference type="Google" id="ProtNLM"/>
    </source>
</evidence>
<feature type="transmembrane region" description="Helical" evidence="2">
    <location>
        <begin position="283"/>
        <end position="300"/>
    </location>
</feature>
<keyword evidence="2" id="KW-0472">Membrane</keyword>
<feature type="transmembrane region" description="Helical" evidence="2">
    <location>
        <begin position="306"/>
        <end position="329"/>
    </location>
</feature>
<dbReference type="PANTHER" id="PTHR23526">
    <property type="entry name" value="INTEGRAL MEMBRANE TRANSPORT PROTEIN-RELATED"/>
    <property type="match status" value="1"/>
</dbReference>
<feature type="transmembrane region" description="Helical" evidence="2">
    <location>
        <begin position="350"/>
        <end position="368"/>
    </location>
</feature>
<reference evidence="3" key="1">
    <citation type="submission" date="2022-03" db="EMBL/GenBank/DDBJ databases">
        <title>Draft Genome Sequence of Firmicute Strain S0AB, a Heterotrophic Iron/Sulfur-Oxidizing Extreme Acidophile.</title>
        <authorList>
            <person name="Vergara E."/>
            <person name="Pakostova E."/>
            <person name="Johnson D.B."/>
            <person name="Holmes D.S."/>
        </authorList>
    </citation>
    <scope>NUCLEOTIDE SEQUENCE</scope>
    <source>
        <strain evidence="3">S0AB</strain>
    </source>
</reference>
<feature type="transmembrane region" description="Helical" evidence="2">
    <location>
        <begin position="16"/>
        <end position="39"/>
    </location>
</feature>
<accession>A0A9X2AEB6</accession>
<dbReference type="GO" id="GO:0022857">
    <property type="term" value="F:transmembrane transporter activity"/>
    <property type="evidence" value="ECO:0007669"/>
    <property type="project" value="InterPro"/>
</dbReference>
<evidence type="ECO:0000256" key="1">
    <source>
        <dbReference type="ARBA" id="ARBA00004651"/>
    </source>
</evidence>
<evidence type="ECO:0000313" key="4">
    <source>
        <dbReference type="Proteomes" id="UP001139263"/>
    </source>
</evidence>
<keyword evidence="2" id="KW-0812">Transmembrane</keyword>
<dbReference type="Gene3D" id="1.20.1250.20">
    <property type="entry name" value="MFS general substrate transporter like domains"/>
    <property type="match status" value="2"/>
</dbReference>
<keyword evidence="2" id="KW-1133">Transmembrane helix</keyword>
<dbReference type="InterPro" id="IPR052528">
    <property type="entry name" value="Sugar_transport-like"/>
</dbReference>
<feature type="transmembrane region" description="Helical" evidence="2">
    <location>
        <begin position="142"/>
        <end position="163"/>
    </location>
</feature>
<dbReference type="InterPro" id="IPR011701">
    <property type="entry name" value="MFS"/>
</dbReference>
<feature type="transmembrane region" description="Helical" evidence="2">
    <location>
        <begin position="380"/>
        <end position="400"/>
    </location>
</feature>
<dbReference type="RefSeq" id="WP_241712577.1">
    <property type="nucleotide sequence ID" value="NZ_JALBUF010000002.1"/>
</dbReference>
<dbReference type="PANTHER" id="PTHR23526:SF2">
    <property type="entry name" value="MAJOR FACILITATOR SUPERFAMILY (MFS) PROFILE DOMAIN-CONTAINING PROTEIN"/>
    <property type="match status" value="1"/>
</dbReference>